<feature type="transmembrane region" description="Helical" evidence="7">
    <location>
        <begin position="48"/>
        <end position="66"/>
    </location>
</feature>
<dbReference type="GO" id="GO:0016020">
    <property type="term" value="C:membrane"/>
    <property type="evidence" value="ECO:0007669"/>
    <property type="project" value="UniProtKB-SubCell"/>
</dbReference>
<comment type="similarity">
    <text evidence="2">Belongs to the ERGIC family.</text>
</comment>
<dbReference type="RefSeq" id="XP_012898620.1">
    <property type="nucleotide sequence ID" value="XM_013043166.1"/>
</dbReference>
<gene>
    <name evidence="10" type="ORF">GSBLH_T00004288001</name>
</gene>
<dbReference type="InParanoid" id="D8M933"/>
<feature type="domain" description="Endoplasmic reticulum vesicle transporter C-terminal" evidence="8">
    <location>
        <begin position="157"/>
        <end position="371"/>
    </location>
</feature>
<dbReference type="OMA" id="QRHEGCR"/>
<evidence type="ECO:0000256" key="5">
    <source>
        <dbReference type="ARBA" id="ARBA00023136"/>
    </source>
</evidence>
<keyword evidence="11" id="KW-1185">Reference proteome</keyword>
<name>D8M933_BLAHO</name>
<keyword evidence="3 7" id="KW-0812">Transmembrane</keyword>
<dbReference type="InterPro" id="IPR039542">
    <property type="entry name" value="Erv_N"/>
</dbReference>
<dbReference type="Pfam" id="PF07970">
    <property type="entry name" value="COPIIcoated_ERV"/>
    <property type="match status" value="1"/>
</dbReference>
<evidence type="ECO:0000256" key="7">
    <source>
        <dbReference type="SAM" id="Phobius"/>
    </source>
</evidence>
<evidence type="ECO:0000313" key="11">
    <source>
        <dbReference type="Proteomes" id="UP000008312"/>
    </source>
</evidence>
<evidence type="ECO:0008006" key="12">
    <source>
        <dbReference type="Google" id="ProtNLM"/>
    </source>
</evidence>
<feature type="domain" description="Endoplasmic reticulum vesicle transporter N-terminal" evidence="9">
    <location>
        <begin position="29"/>
        <end position="119"/>
    </location>
</feature>
<evidence type="ECO:0000256" key="6">
    <source>
        <dbReference type="SAM" id="MobiDB-lite"/>
    </source>
</evidence>
<dbReference type="InterPro" id="IPR012936">
    <property type="entry name" value="Erv_C"/>
</dbReference>
<feature type="transmembrane region" description="Helical" evidence="7">
    <location>
        <begin position="352"/>
        <end position="372"/>
    </location>
</feature>
<dbReference type="GeneID" id="24921324"/>
<proteinExistence type="inferred from homology"/>
<evidence type="ECO:0000256" key="4">
    <source>
        <dbReference type="ARBA" id="ARBA00022989"/>
    </source>
</evidence>
<dbReference type="AlphaFoldDB" id="D8M933"/>
<dbReference type="PANTHER" id="PTHR10984:SF25">
    <property type="entry name" value="ENDOPLASMIC RETICULUM-GOLGI INTERMEDIATE COMPARTMENT PROTEIN 3"/>
    <property type="match status" value="1"/>
</dbReference>
<evidence type="ECO:0000259" key="8">
    <source>
        <dbReference type="Pfam" id="PF07970"/>
    </source>
</evidence>
<dbReference type="InterPro" id="IPR045888">
    <property type="entry name" value="Erv"/>
</dbReference>
<comment type="subcellular location">
    <subcellularLocation>
        <location evidence="1">Membrane</location>
        <topology evidence="1">Multi-pass membrane protein</topology>
    </subcellularLocation>
</comment>
<dbReference type="GO" id="GO:0030134">
    <property type="term" value="C:COPII-coated ER to Golgi transport vesicle"/>
    <property type="evidence" value="ECO:0007669"/>
    <property type="project" value="TreeGrafter"/>
</dbReference>
<reference evidence="10" key="1">
    <citation type="submission" date="2010-02" db="EMBL/GenBank/DDBJ databases">
        <title>Sequencing and annotation of the Blastocystis hominis genome.</title>
        <authorList>
            <person name="Wincker P."/>
        </authorList>
    </citation>
    <scope>NUCLEOTIDE SEQUENCE</scope>
    <source>
        <strain evidence="10">Singapore isolate B</strain>
    </source>
</reference>
<evidence type="ECO:0000256" key="1">
    <source>
        <dbReference type="ARBA" id="ARBA00004141"/>
    </source>
</evidence>
<evidence type="ECO:0000313" key="10">
    <source>
        <dbReference type="EMBL" id="CBK24572.2"/>
    </source>
</evidence>
<feature type="compositionally biased region" description="Basic and acidic residues" evidence="6">
    <location>
        <begin position="1"/>
        <end position="15"/>
    </location>
</feature>
<dbReference type="OrthoDB" id="270930at2759"/>
<dbReference type="GO" id="GO:0005783">
    <property type="term" value="C:endoplasmic reticulum"/>
    <property type="evidence" value="ECO:0007669"/>
    <property type="project" value="TreeGrafter"/>
</dbReference>
<keyword evidence="4 7" id="KW-1133">Transmembrane helix</keyword>
<accession>D8M933</accession>
<keyword evidence="5 7" id="KW-0472">Membrane</keyword>
<dbReference type="PANTHER" id="PTHR10984">
    <property type="entry name" value="ENDOPLASMIC RETICULUM-GOLGI INTERMEDIATE COMPARTMENT PROTEIN"/>
    <property type="match status" value="1"/>
</dbReference>
<evidence type="ECO:0000256" key="2">
    <source>
        <dbReference type="ARBA" id="ARBA00005648"/>
    </source>
</evidence>
<feature type="region of interest" description="Disordered" evidence="6">
    <location>
        <begin position="1"/>
        <end position="24"/>
    </location>
</feature>
<evidence type="ECO:0000256" key="3">
    <source>
        <dbReference type="ARBA" id="ARBA00022692"/>
    </source>
</evidence>
<feature type="transmembrane region" description="Helical" evidence="7">
    <location>
        <begin position="327"/>
        <end position="346"/>
    </location>
</feature>
<sequence length="376" mass="42146">MDPVSDIRQRRKEEDNTSGPSTRSFTKKLEKLDIYPKIGDDYVIKTESGGFVSLFSGFIIIILFVSELTNYLKVNRTDVITIDNTRNEKLQINFNISLYGIPCSEASLDIMDISGQQQMGVTSRIVQLDLDENHKPVNMALSSVLYEKNIDPACGSCFGASLSNVCCNTCDDVLSAYERRGWDTWFVSKYSPQCRKNNDEVKKPRVNSQGCMMWGVLEVNKVAGNFHIAVGHAANRDSHHIHSFNPLMISKFNVTHHIEKLSFGEHIPGIQNPLDGHDMVAESLTSQNYYLKVMPTVYSNRTSTVVSNELSVNEVSRRVEMTPFGQITSLPGIFFIYDITPFMHVVTESRIAFAHFLVRVCAVIGGVAAVGAERER</sequence>
<dbReference type="Pfam" id="PF13850">
    <property type="entry name" value="ERGIC_N"/>
    <property type="match status" value="1"/>
</dbReference>
<dbReference type="EMBL" id="FN668688">
    <property type="protein sequence ID" value="CBK24572.2"/>
    <property type="molecule type" value="Genomic_DNA"/>
</dbReference>
<organism evidence="10">
    <name type="scientific">Blastocystis hominis</name>
    <dbReference type="NCBI Taxonomy" id="12968"/>
    <lineage>
        <taxon>Eukaryota</taxon>
        <taxon>Sar</taxon>
        <taxon>Stramenopiles</taxon>
        <taxon>Bigyra</taxon>
        <taxon>Opalozoa</taxon>
        <taxon>Opalinata</taxon>
        <taxon>Blastocystidae</taxon>
        <taxon>Blastocystis</taxon>
    </lineage>
</organism>
<dbReference type="Proteomes" id="UP000008312">
    <property type="component" value="Unassembled WGS sequence"/>
</dbReference>
<evidence type="ECO:0000259" key="9">
    <source>
        <dbReference type="Pfam" id="PF13850"/>
    </source>
</evidence>
<protein>
    <recommendedName>
        <fullName evidence="12">Endoplasmic reticulum vesicle transporter C-terminal domain-containing protein</fullName>
    </recommendedName>
</protein>